<dbReference type="PROSITE" id="PS50109">
    <property type="entry name" value="HIS_KIN"/>
    <property type="match status" value="1"/>
</dbReference>
<dbReference type="SMART" id="SM00387">
    <property type="entry name" value="HATPase_c"/>
    <property type="match status" value="1"/>
</dbReference>
<dbReference type="GO" id="GO:0009927">
    <property type="term" value="F:histidine phosphotransfer kinase activity"/>
    <property type="evidence" value="ECO:0007669"/>
    <property type="project" value="TreeGrafter"/>
</dbReference>
<evidence type="ECO:0000256" key="14">
    <source>
        <dbReference type="PROSITE-ProRule" id="PRU00169"/>
    </source>
</evidence>
<keyword evidence="20" id="KW-1185">Reference proteome</keyword>
<evidence type="ECO:0000256" key="6">
    <source>
        <dbReference type="ARBA" id="ARBA00022679"/>
    </source>
</evidence>
<dbReference type="InterPro" id="IPR005467">
    <property type="entry name" value="His_kinase_dom"/>
</dbReference>
<dbReference type="EC" id="2.7.13.3" evidence="4"/>
<dbReference type="AlphaFoldDB" id="A0A929F8R4"/>
<evidence type="ECO:0000256" key="16">
    <source>
        <dbReference type="SAM" id="Phobius"/>
    </source>
</evidence>
<dbReference type="Gene3D" id="3.30.565.10">
    <property type="entry name" value="Histidine kinase-like ATPase, C-terminal domain"/>
    <property type="match status" value="1"/>
</dbReference>
<dbReference type="GO" id="GO:0000155">
    <property type="term" value="F:phosphorelay sensor kinase activity"/>
    <property type="evidence" value="ECO:0007669"/>
    <property type="project" value="InterPro"/>
</dbReference>
<dbReference type="SUPFAM" id="SSF47384">
    <property type="entry name" value="Homodimeric domain of signal transducing histidine kinase"/>
    <property type="match status" value="1"/>
</dbReference>
<feature type="transmembrane region" description="Helical" evidence="16">
    <location>
        <begin position="330"/>
        <end position="348"/>
    </location>
</feature>
<dbReference type="PANTHER" id="PTHR43047">
    <property type="entry name" value="TWO-COMPONENT HISTIDINE PROTEIN KINASE"/>
    <property type="match status" value="1"/>
</dbReference>
<keyword evidence="6" id="KW-0808">Transferase</keyword>
<dbReference type="SUPFAM" id="SSF52172">
    <property type="entry name" value="CheY-like"/>
    <property type="match status" value="1"/>
</dbReference>
<sequence length="844" mass="93060">MWASHGRRIWQWRLSLISACSITGIVIGLNALGAFQLLEWAALDSWFRLRPLEEPDSRIVIIGISEQDITEGMRWPISDALMANLLEKVASQNPRAIGLDIYRDFPLEPGHQNLVEVMHSTPQLIGIEKVFGETIAPPPSLHEHDQTGIADFVIDADGKVRRGLVSARTTDGEVKLSLGAKLAFTYLEAEGILPQANDDQQQTYQLGQALFRRFQKNDGGYVRADDGGYQLLLNFRGVSCTETTLRCPFQTISLGEFLDDQSPPNLLQDRIVLIGVTAPSLQDHFYNPYSYGDATAITGVEVHAHLTSQIISAALNGRPQIQTWSEPFEYLWIFIWSSGGTLLGLLCLNRRRFTIGMLWLFIAFLLLSGTLLVSSYLAFLIGWWLPVTAPCLSFTGAAVISTTHLLWRKLKLSYQELAQANQQLESYSQTLEQKVEERTVDLLAAKEAADSANRAKNDFLANMSHELRTPLNTILGMTQALEEKILGDLNAKQARALQATERSAKHLLELINDILDLARVESGVLELDCAPTAIVPLCQFCLTVVKQQAHQKGLQLDSKLSHTLPMFIMDERRIREVLINLLSNAVKFTPTGGHVTLEVIYQQQSTHLDSDASNQNILTFVVSDTGIGINPDYREKLFKSFVQIDSALNRQYNGTGLGLALVKRITELHGGRVSVTSEVGVGSSFTVEFPCATATPSLSGKETIPSDTINSDSPQSEEVTSILLVEDDPDNITVIKSYLTAKGYFIRVANDGHQAIAAVLSAMPDLILMDIQMPGMDGLEAMQRIRSEPTLAGVPIIALTALAMRGDRDRCMAAGADDYLSKPINLGQLLISIDQLLAERAQPL</sequence>
<evidence type="ECO:0000256" key="11">
    <source>
        <dbReference type="ARBA" id="ARBA00023136"/>
    </source>
</evidence>
<dbReference type="Gene3D" id="1.10.287.130">
    <property type="match status" value="1"/>
</dbReference>
<dbReference type="RefSeq" id="WP_193995359.1">
    <property type="nucleotide sequence ID" value="NZ_JADEXP010000275.1"/>
</dbReference>
<evidence type="ECO:0000256" key="7">
    <source>
        <dbReference type="ARBA" id="ARBA00022741"/>
    </source>
</evidence>
<dbReference type="Pfam" id="PF00072">
    <property type="entry name" value="Response_reg"/>
    <property type="match status" value="1"/>
</dbReference>
<dbReference type="InterPro" id="IPR001789">
    <property type="entry name" value="Sig_transdc_resp-reg_receiver"/>
</dbReference>
<dbReference type="Proteomes" id="UP000615026">
    <property type="component" value="Unassembled WGS sequence"/>
</dbReference>
<dbReference type="InterPro" id="IPR017181">
    <property type="entry name" value="Sig_transdc_His_kin_CHASE2"/>
</dbReference>
<dbReference type="Gene3D" id="3.40.50.2300">
    <property type="match status" value="1"/>
</dbReference>
<comment type="caution">
    <text evidence="19">The sequence shown here is derived from an EMBL/GenBank/DDBJ whole genome shotgun (WGS) entry which is preliminary data.</text>
</comment>
<feature type="modified residue" description="4-aspartylphosphate" evidence="14">
    <location>
        <position position="770"/>
    </location>
</feature>
<dbReference type="PROSITE" id="PS50110">
    <property type="entry name" value="RESPONSE_REGULATORY"/>
    <property type="match status" value="1"/>
</dbReference>
<evidence type="ECO:0000256" key="2">
    <source>
        <dbReference type="ARBA" id="ARBA00004370"/>
    </source>
</evidence>
<evidence type="ECO:0000256" key="5">
    <source>
        <dbReference type="ARBA" id="ARBA00022553"/>
    </source>
</evidence>
<keyword evidence="8" id="KW-0418">Kinase</keyword>
<gene>
    <name evidence="19" type="ORF">IQ260_22675</name>
</gene>
<dbReference type="CDD" id="cd00082">
    <property type="entry name" value="HisKA"/>
    <property type="match status" value="1"/>
</dbReference>
<protein>
    <recommendedName>
        <fullName evidence="13">Circadian input-output histidine kinase CikA</fullName>
        <ecNumber evidence="4">2.7.13.3</ecNumber>
    </recommendedName>
</protein>
<dbReference type="FunFam" id="3.30.565.10:FF:000010">
    <property type="entry name" value="Sensor histidine kinase RcsC"/>
    <property type="match status" value="1"/>
</dbReference>
<evidence type="ECO:0000256" key="12">
    <source>
        <dbReference type="ARBA" id="ARBA00023306"/>
    </source>
</evidence>
<keyword evidence="16" id="KW-0812">Transmembrane</keyword>
<dbReference type="InterPro" id="IPR036890">
    <property type="entry name" value="HATPase_C_sf"/>
</dbReference>
<dbReference type="CDD" id="cd16922">
    <property type="entry name" value="HATPase_EvgS-ArcB-TorS-like"/>
    <property type="match status" value="1"/>
</dbReference>
<evidence type="ECO:0000256" key="1">
    <source>
        <dbReference type="ARBA" id="ARBA00000085"/>
    </source>
</evidence>
<dbReference type="SMART" id="SM01080">
    <property type="entry name" value="CHASE2"/>
    <property type="match status" value="1"/>
</dbReference>
<feature type="domain" description="Histidine kinase" evidence="17">
    <location>
        <begin position="462"/>
        <end position="693"/>
    </location>
</feature>
<comment type="subcellular location">
    <subcellularLocation>
        <location evidence="2">Membrane</location>
    </subcellularLocation>
</comment>
<dbReference type="InterPro" id="IPR003661">
    <property type="entry name" value="HisK_dim/P_dom"/>
</dbReference>
<dbReference type="InterPro" id="IPR007890">
    <property type="entry name" value="CHASE2"/>
</dbReference>
<dbReference type="GO" id="GO:0005886">
    <property type="term" value="C:plasma membrane"/>
    <property type="evidence" value="ECO:0007669"/>
    <property type="project" value="TreeGrafter"/>
</dbReference>
<feature type="transmembrane region" description="Helical" evidence="16">
    <location>
        <begin position="12"/>
        <end position="35"/>
    </location>
</feature>
<evidence type="ECO:0000256" key="10">
    <source>
        <dbReference type="ARBA" id="ARBA00023012"/>
    </source>
</evidence>
<dbReference type="PANTHER" id="PTHR43047:SF63">
    <property type="entry name" value="HISTIDINE KINASE"/>
    <property type="match status" value="1"/>
</dbReference>
<feature type="coiled-coil region" evidence="15">
    <location>
        <begin position="410"/>
        <end position="437"/>
    </location>
</feature>
<dbReference type="Pfam" id="PF05226">
    <property type="entry name" value="CHASE2"/>
    <property type="match status" value="1"/>
</dbReference>
<name>A0A929F8R4_LEPEC</name>
<dbReference type="GO" id="GO:0005524">
    <property type="term" value="F:ATP binding"/>
    <property type="evidence" value="ECO:0007669"/>
    <property type="project" value="UniProtKB-KW"/>
</dbReference>
<organism evidence="19 20">
    <name type="scientific">Leptolyngbya cf. ectocarpi LEGE 11479</name>
    <dbReference type="NCBI Taxonomy" id="1828722"/>
    <lineage>
        <taxon>Bacteria</taxon>
        <taxon>Bacillati</taxon>
        <taxon>Cyanobacteriota</taxon>
        <taxon>Cyanophyceae</taxon>
        <taxon>Leptolyngbyales</taxon>
        <taxon>Leptolyngbyaceae</taxon>
        <taxon>Leptolyngbya group</taxon>
        <taxon>Leptolyngbya</taxon>
    </lineage>
</organism>
<evidence type="ECO:0000259" key="18">
    <source>
        <dbReference type="PROSITE" id="PS50110"/>
    </source>
</evidence>
<keyword evidence="16" id="KW-1133">Transmembrane helix</keyword>
<feature type="domain" description="Response regulatory" evidence="18">
    <location>
        <begin position="721"/>
        <end position="837"/>
    </location>
</feature>
<dbReference type="Pfam" id="PF02518">
    <property type="entry name" value="HATPase_c"/>
    <property type="match status" value="1"/>
</dbReference>
<evidence type="ECO:0000256" key="3">
    <source>
        <dbReference type="ARBA" id="ARBA00006402"/>
    </source>
</evidence>
<evidence type="ECO:0000256" key="15">
    <source>
        <dbReference type="SAM" id="Coils"/>
    </source>
</evidence>
<feature type="transmembrane region" description="Helical" evidence="16">
    <location>
        <begin position="355"/>
        <end position="377"/>
    </location>
</feature>
<dbReference type="InterPro" id="IPR011006">
    <property type="entry name" value="CheY-like_superfamily"/>
</dbReference>
<dbReference type="InterPro" id="IPR036097">
    <property type="entry name" value="HisK_dim/P_sf"/>
</dbReference>
<dbReference type="SMART" id="SM00388">
    <property type="entry name" value="HisKA"/>
    <property type="match status" value="1"/>
</dbReference>
<comment type="similarity">
    <text evidence="3">In the N-terminal section; belongs to the phytochrome family.</text>
</comment>
<keyword evidence="7" id="KW-0547">Nucleotide-binding</keyword>
<keyword evidence="15" id="KW-0175">Coiled coil</keyword>
<accession>A0A929F8R4</accession>
<dbReference type="PRINTS" id="PR00344">
    <property type="entry name" value="BCTRLSENSOR"/>
</dbReference>
<evidence type="ECO:0000256" key="9">
    <source>
        <dbReference type="ARBA" id="ARBA00022840"/>
    </source>
</evidence>
<comment type="catalytic activity">
    <reaction evidence="1">
        <text>ATP + protein L-histidine = ADP + protein N-phospho-L-histidine.</text>
        <dbReference type="EC" id="2.7.13.3"/>
    </reaction>
</comment>
<dbReference type="SUPFAM" id="SSF55874">
    <property type="entry name" value="ATPase domain of HSP90 chaperone/DNA topoisomerase II/histidine kinase"/>
    <property type="match status" value="1"/>
</dbReference>
<evidence type="ECO:0000313" key="20">
    <source>
        <dbReference type="Proteomes" id="UP000615026"/>
    </source>
</evidence>
<dbReference type="SMART" id="SM00448">
    <property type="entry name" value="REC"/>
    <property type="match status" value="1"/>
</dbReference>
<dbReference type="Pfam" id="PF00512">
    <property type="entry name" value="HisKA"/>
    <property type="match status" value="1"/>
</dbReference>
<dbReference type="FunFam" id="1.10.287.130:FF:000038">
    <property type="entry name" value="Sensory transduction histidine kinase"/>
    <property type="match status" value="1"/>
</dbReference>
<keyword evidence="11 16" id="KW-0472">Membrane</keyword>
<keyword evidence="9" id="KW-0067">ATP-binding</keyword>
<proteinExistence type="inferred from homology"/>
<keyword evidence="12" id="KW-0131">Cell cycle</keyword>
<dbReference type="PIRSF" id="PIRSF037347">
    <property type="entry name" value="STHK_CHASE2_PAS_prd"/>
    <property type="match status" value="1"/>
</dbReference>
<evidence type="ECO:0000259" key="17">
    <source>
        <dbReference type="PROSITE" id="PS50109"/>
    </source>
</evidence>
<keyword evidence="10" id="KW-0902">Two-component regulatory system</keyword>
<evidence type="ECO:0000256" key="4">
    <source>
        <dbReference type="ARBA" id="ARBA00012438"/>
    </source>
</evidence>
<evidence type="ECO:0000256" key="13">
    <source>
        <dbReference type="ARBA" id="ARBA00074306"/>
    </source>
</evidence>
<dbReference type="EMBL" id="JADEXP010000275">
    <property type="protein sequence ID" value="MBE9069455.1"/>
    <property type="molecule type" value="Genomic_DNA"/>
</dbReference>
<dbReference type="InterPro" id="IPR003594">
    <property type="entry name" value="HATPase_dom"/>
</dbReference>
<keyword evidence="5 14" id="KW-0597">Phosphoprotein</keyword>
<reference evidence="19" key="1">
    <citation type="submission" date="2020-10" db="EMBL/GenBank/DDBJ databases">
        <authorList>
            <person name="Castelo-Branco R."/>
            <person name="Eusebio N."/>
            <person name="Adriana R."/>
            <person name="Vieira A."/>
            <person name="Brugerolle De Fraissinette N."/>
            <person name="Rezende De Castro R."/>
            <person name="Schneider M.P."/>
            <person name="Vasconcelos V."/>
            <person name="Leao P.N."/>
        </authorList>
    </citation>
    <scope>NUCLEOTIDE SEQUENCE</scope>
    <source>
        <strain evidence="19">LEGE 11479</strain>
    </source>
</reference>
<dbReference type="InterPro" id="IPR004358">
    <property type="entry name" value="Sig_transdc_His_kin-like_C"/>
</dbReference>
<evidence type="ECO:0000256" key="8">
    <source>
        <dbReference type="ARBA" id="ARBA00022777"/>
    </source>
</evidence>
<evidence type="ECO:0000313" key="19">
    <source>
        <dbReference type="EMBL" id="MBE9069455.1"/>
    </source>
</evidence>